<dbReference type="Gene3D" id="3.60.110.10">
    <property type="entry name" value="Carbon-nitrogen hydrolase"/>
    <property type="match status" value="1"/>
</dbReference>
<evidence type="ECO:0000313" key="4">
    <source>
        <dbReference type="Proteomes" id="UP000255165"/>
    </source>
</evidence>
<dbReference type="RefSeq" id="WP_115214044.1">
    <property type="nucleotide sequence ID" value="NZ_QKWJ01000038.1"/>
</dbReference>
<dbReference type="AlphaFoldDB" id="A0A370NPX5"/>
<protein>
    <submittedName>
        <fullName evidence="3">Carbon-nitrogen hydrolase family protein</fullName>
    </submittedName>
</protein>
<dbReference type="CDD" id="cd07197">
    <property type="entry name" value="nitrilase"/>
    <property type="match status" value="1"/>
</dbReference>
<dbReference type="InterPro" id="IPR003010">
    <property type="entry name" value="C-N_Hydrolase"/>
</dbReference>
<feature type="domain" description="CN hydrolase" evidence="2">
    <location>
        <begin position="5"/>
        <end position="238"/>
    </location>
</feature>
<gene>
    <name evidence="3" type="ORF">DN412_24995</name>
</gene>
<dbReference type="Pfam" id="PF00795">
    <property type="entry name" value="CN_hydrolase"/>
    <property type="match status" value="1"/>
</dbReference>
<dbReference type="InterPro" id="IPR036526">
    <property type="entry name" value="C-N_Hydrolase_sf"/>
</dbReference>
<dbReference type="EMBL" id="QKWJ01000038">
    <property type="protein sequence ID" value="RDK07588.1"/>
    <property type="molecule type" value="Genomic_DNA"/>
</dbReference>
<dbReference type="PROSITE" id="PS50263">
    <property type="entry name" value="CN_HYDROLASE"/>
    <property type="match status" value="1"/>
</dbReference>
<dbReference type="PANTHER" id="PTHR43674:SF2">
    <property type="entry name" value="BETA-UREIDOPROPIONASE"/>
    <property type="match status" value="1"/>
</dbReference>
<name>A0A370NPX5_9BURK</name>
<dbReference type="InterPro" id="IPR050345">
    <property type="entry name" value="Aliph_Amidase/BUP"/>
</dbReference>
<comment type="caution">
    <text evidence="3">The sequence shown here is derived from an EMBL/GenBank/DDBJ whole genome shotgun (WGS) entry which is preliminary data.</text>
</comment>
<dbReference type="Proteomes" id="UP000255165">
    <property type="component" value="Unassembled WGS sequence"/>
</dbReference>
<evidence type="ECO:0000256" key="1">
    <source>
        <dbReference type="ARBA" id="ARBA00022801"/>
    </source>
</evidence>
<proteinExistence type="predicted"/>
<dbReference type="GO" id="GO:0033388">
    <property type="term" value="P:putrescine biosynthetic process from arginine"/>
    <property type="evidence" value="ECO:0007669"/>
    <property type="project" value="TreeGrafter"/>
</dbReference>
<dbReference type="SUPFAM" id="SSF56317">
    <property type="entry name" value="Carbon-nitrogen hydrolase"/>
    <property type="match status" value="1"/>
</dbReference>
<dbReference type="GO" id="GO:0050126">
    <property type="term" value="F:N-carbamoylputrescine amidase activity"/>
    <property type="evidence" value="ECO:0007669"/>
    <property type="project" value="TreeGrafter"/>
</dbReference>
<sequence length="290" mass="30415">MSVPFIVAAAQSVSIAGDVQENVDRHLVFLREAAARGSRMVVFPELSLTGYEMAVANELAFRDDDARLAPLRDECVRRGLTAVVGAPLRFNDVVRIGALALGPDGTVSCYTKQYLHPGEDSVFVPGSGGRLLSVDGMTVALAICADTGYPEHAVQAASTGASLYAAGVLITASGYDADTALLQGYAAQHRFAVLMANHGGDTGGWSPIGKSTFWDEDGRCVVAAEGTGAALVMVSLGFHSNEMSHSQTVITTMTRSGATHSQRSHLGAWRNQIPIIARQQAASASPAAIR</sequence>
<evidence type="ECO:0000259" key="2">
    <source>
        <dbReference type="PROSITE" id="PS50263"/>
    </source>
</evidence>
<accession>A0A370NPX5</accession>
<dbReference type="PANTHER" id="PTHR43674">
    <property type="entry name" value="NITRILASE C965.09-RELATED"/>
    <property type="match status" value="1"/>
</dbReference>
<organism evidence="3 4">
    <name type="scientific">Cupriavidus lacunae</name>
    <dbReference type="NCBI Taxonomy" id="2666307"/>
    <lineage>
        <taxon>Bacteria</taxon>
        <taxon>Pseudomonadati</taxon>
        <taxon>Pseudomonadota</taxon>
        <taxon>Betaproteobacteria</taxon>
        <taxon>Burkholderiales</taxon>
        <taxon>Burkholderiaceae</taxon>
        <taxon>Cupriavidus</taxon>
    </lineage>
</organism>
<reference evidence="4" key="1">
    <citation type="submission" date="2018-06" db="EMBL/GenBank/DDBJ databases">
        <authorList>
            <person name="Feng T."/>
            <person name="Jeon C.O."/>
        </authorList>
    </citation>
    <scope>NUCLEOTIDE SEQUENCE [LARGE SCALE GENOMIC DNA]</scope>
    <source>
        <strain evidence="4">S23</strain>
    </source>
</reference>
<keyword evidence="4" id="KW-1185">Reference proteome</keyword>
<evidence type="ECO:0000313" key="3">
    <source>
        <dbReference type="EMBL" id="RDK07588.1"/>
    </source>
</evidence>
<keyword evidence="1 3" id="KW-0378">Hydrolase</keyword>